<feature type="region of interest" description="Disordered" evidence="10">
    <location>
        <begin position="501"/>
        <end position="531"/>
    </location>
</feature>
<dbReference type="GO" id="GO:0009279">
    <property type="term" value="C:cell outer membrane"/>
    <property type="evidence" value="ECO:0007669"/>
    <property type="project" value="UniProtKB-SubCell"/>
</dbReference>
<dbReference type="Pfam" id="PF13620">
    <property type="entry name" value="CarboxypepD_reg"/>
    <property type="match status" value="1"/>
</dbReference>
<keyword evidence="15" id="KW-1185">Reference proteome</keyword>
<dbReference type="HOGENOM" id="CLU_008287_10_1_6"/>
<evidence type="ECO:0000256" key="9">
    <source>
        <dbReference type="RuleBase" id="RU003357"/>
    </source>
</evidence>
<evidence type="ECO:0000259" key="12">
    <source>
        <dbReference type="Pfam" id="PF00593"/>
    </source>
</evidence>
<dbReference type="InterPro" id="IPR036942">
    <property type="entry name" value="Beta-barrel_TonB_sf"/>
</dbReference>
<feature type="signal peptide" evidence="11">
    <location>
        <begin position="1"/>
        <end position="21"/>
    </location>
</feature>
<dbReference type="PANTHER" id="PTHR30069:SF40">
    <property type="entry name" value="TONB-DEPENDENT RECEPTOR NMB0964-RELATED"/>
    <property type="match status" value="1"/>
</dbReference>
<sequence length="827" mass="90835">MVRVTKVAALVSALLSTSALAQNIEGTVLNKNGSAVVGAKVEVEGTNQRTVTNSEGKFSLHDVSNGKAELHISAPNFAHLHQDITLAEGEPLQLSLTLNRSPIEVVDVLATPIHLSVMESASPVSVLAGDTLRRQQTSTLGDSLEKVAGVHTSFHAKVASTPVIRGLSGPRVLIAQNGLDVSDVSRVGPDHSVASEASTAQQIEVLRGPATLFYGSGAVGGVVNVVDGRIPTDSTTRGEWLLETNSVDDQQLGSFNVTTGNESFAFYADGYWRESNDYDVPVSPEVEHDDHGEEEHDEEQSRVVENSNEASSGFTVGTSYLFDKGYVGLSVEQFNREYGIPGHTHGEEEHDDDHEEELDETHHEDESVFADLEQTRVQLQGEYNIAGSWVKQIQLRGGFTDYEHAEIEEGEAGTLFENETHELKLDVLHAPINDWNGAVSFHYKNSDASAQGEEAFTPPSVTETIAMAIMEEKRFDDVLIQLGARIEHVSLEADNVLLPSLDTHDHDEEHDDDHEDEGHDDEHDEDTHDDEHEDTLVFPIDESFTALSISAGLVWDFAPGYNVGISVSRSERAPSASELLSFGPHIGTSTYEVGALFALHEEEGEAHIELGEGSIELETANNIDLTLRKTEGNLGFVLNAFYNQIDNYYYQTNTGLFAESGHDHGEEEGDDHDEHTDELPVYIFKTDDVILHGFEAQVAWQTTDEFKTTVFADYVRARLQDGGDLPRTPPLRVGTQFSYKIERLSAHLDITRYEEQDRIGEGETATDGYTLVDASVSYDLDALNQDISVYLKGTNLTDTEARVHTSFLKDIAPRPGRSFALGVRGYF</sequence>
<dbReference type="Pfam" id="PF00593">
    <property type="entry name" value="TonB_dep_Rec_b-barrel"/>
    <property type="match status" value="1"/>
</dbReference>
<feature type="region of interest" description="Disordered" evidence="10">
    <location>
        <begin position="278"/>
        <end position="310"/>
    </location>
</feature>
<dbReference type="KEGG" id="alt:ambt_20505"/>
<keyword evidence="7 8" id="KW-0998">Cell outer membrane</keyword>
<organism evidence="14 15">
    <name type="scientific">Alteromonas naphthalenivorans</name>
    <dbReference type="NCBI Taxonomy" id="715451"/>
    <lineage>
        <taxon>Bacteria</taxon>
        <taxon>Pseudomonadati</taxon>
        <taxon>Pseudomonadota</taxon>
        <taxon>Gammaproteobacteria</taxon>
        <taxon>Alteromonadales</taxon>
        <taxon>Alteromonadaceae</taxon>
        <taxon>Alteromonas/Salinimonas group</taxon>
        <taxon>Alteromonas</taxon>
    </lineage>
</organism>
<dbReference type="RefSeq" id="WP_013786501.1">
    <property type="nucleotide sequence ID" value="NC_015554.1"/>
</dbReference>
<keyword evidence="5 9" id="KW-0798">TonB box</keyword>
<feature type="domain" description="TonB-dependent receptor plug" evidence="13">
    <location>
        <begin position="117"/>
        <end position="222"/>
    </location>
</feature>
<evidence type="ECO:0000313" key="15">
    <source>
        <dbReference type="Proteomes" id="UP000000683"/>
    </source>
</evidence>
<dbReference type="GO" id="GO:0044718">
    <property type="term" value="P:siderophore transmembrane transport"/>
    <property type="evidence" value="ECO:0007669"/>
    <property type="project" value="TreeGrafter"/>
</dbReference>
<evidence type="ECO:0000256" key="4">
    <source>
        <dbReference type="ARBA" id="ARBA00022692"/>
    </source>
</evidence>
<evidence type="ECO:0000256" key="2">
    <source>
        <dbReference type="ARBA" id="ARBA00022448"/>
    </source>
</evidence>
<name>F5Z6S9_ALTNA</name>
<evidence type="ECO:0000256" key="3">
    <source>
        <dbReference type="ARBA" id="ARBA00022452"/>
    </source>
</evidence>
<feature type="compositionally biased region" description="Basic and acidic residues" evidence="10">
    <location>
        <begin position="285"/>
        <end position="302"/>
    </location>
</feature>
<proteinExistence type="inferred from homology"/>
<dbReference type="eggNOG" id="COG4771">
    <property type="taxonomic scope" value="Bacteria"/>
</dbReference>
<dbReference type="InterPro" id="IPR037066">
    <property type="entry name" value="Plug_dom_sf"/>
</dbReference>
<protein>
    <submittedName>
        <fullName evidence="14">TonB-dependent receptor</fullName>
    </submittedName>
</protein>
<dbReference type="Gene3D" id="2.170.130.10">
    <property type="entry name" value="TonB-dependent receptor, plug domain"/>
    <property type="match status" value="1"/>
</dbReference>
<dbReference type="Gene3D" id="2.40.170.20">
    <property type="entry name" value="TonB-dependent receptor, beta-barrel domain"/>
    <property type="match status" value="1"/>
</dbReference>
<feature type="domain" description="TonB-dependent receptor-like beta-barrel" evidence="12">
    <location>
        <begin position="367"/>
        <end position="796"/>
    </location>
</feature>
<comment type="subcellular location">
    <subcellularLocation>
        <location evidence="1 8">Cell outer membrane</location>
        <topology evidence="1 8">Multi-pass membrane protein</topology>
    </subcellularLocation>
</comment>
<dbReference type="PANTHER" id="PTHR30069">
    <property type="entry name" value="TONB-DEPENDENT OUTER MEMBRANE RECEPTOR"/>
    <property type="match status" value="1"/>
</dbReference>
<dbReference type="OrthoDB" id="9795928at2"/>
<comment type="similarity">
    <text evidence="8 9">Belongs to the TonB-dependent receptor family.</text>
</comment>
<dbReference type="AlphaFoldDB" id="F5Z6S9"/>
<gene>
    <name evidence="14" type="ordered locus">ambt_20505</name>
</gene>
<feature type="compositionally biased region" description="Acidic residues" evidence="10">
    <location>
        <begin position="349"/>
        <end position="359"/>
    </location>
</feature>
<evidence type="ECO:0000259" key="13">
    <source>
        <dbReference type="Pfam" id="PF07715"/>
    </source>
</evidence>
<dbReference type="SUPFAM" id="SSF56935">
    <property type="entry name" value="Porins"/>
    <property type="match status" value="1"/>
</dbReference>
<dbReference type="InterPro" id="IPR039426">
    <property type="entry name" value="TonB-dep_rcpt-like"/>
</dbReference>
<evidence type="ECO:0000256" key="7">
    <source>
        <dbReference type="ARBA" id="ARBA00023237"/>
    </source>
</evidence>
<dbReference type="GO" id="GO:0015344">
    <property type="term" value="F:siderophore uptake transmembrane transporter activity"/>
    <property type="evidence" value="ECO:0007669"/>
    <property type="project" value="TreeGrafter"/>
</dbReference>
<keyword evidence="4 8" id="KW-0812">Transmembrane</keyword>
<evidence type="ECO:0000256" key="6">
    <source>
        <dbReference type="ARBA" id="ARBA00023136"/>
    </source>
</evidence>
<feature type="compositionally biased region" description="Basic and acidic residues" evidence="10">
    <location>
        <begin position="516"/>
        <end position="530"/>
    </location>
</feature>
<keyword evidence="14" id="KW-0675">Receptor</keyword>
<keyword evidence="3 8" id="KW-1134">Transmembrane beta strand</keyword>
<dbReference type="Proteomes" id="UP000000683">
    <property type="component" value="Chromosome"/>
</dbReference>
<keyword evidence="2 8" id="KW-0813">Transport</keyword>
<dbReference type="InterPro" id="IPR008969">
    <property type="entry name" value="CarboxyPept-like_regulatory"/>
</dbReference>
<evidence type="ECO:0000256" key="5">
    <source>
        <dbReference type="ARBA" id="ARBA00023077"/>
    </source>
</evidence>
<reference evidence="14 15" key="1">
    <citation type="journal article" date="2011" name="J. Bacteriol.">
        <title>Complete genome sequence of the polycyclic aromatic hydrocarbon-degrading bacterium Alteromonas sp. strain SN2.</title>
        <authorList>
            <person name="Jin H.M."/>
            <person name="Jeong H."/>
            <person name="Moon E.J."/>
            <person name="Math R.K."/>
            <person name="Lee K."/>
            <person name="Kim H.J."/>
            <person name="Jeon C.O."/>
            <person name="Oh T.K."/>
            <person name="Kim J.F."/>
        </authorList>
    </citation>
    <scope>NUCLEOTIDE SEQUENCE [LARGE SCALE GENOMIC DNA]</scope>
    <source>
        <strain evidence="15">JCM 17741 / KACC 18427 / KCTC 11700BP / SN2</strain>
    </source>
</reference>
<keyword evidence="6 8" id="KW-0472">Membrane</keyword>
<feature type="region of interest" description="Disordered" evidence="10">
    <location>
        <begin position="338"/>
        <end position="365"/>
    </location>
</feature>
<dbReference type="Gene3D" id="2.60.40.1120">
    <property type="entry name" value="Carboxypeptidase-like, regulatory domain"/>
    <property type="match status" value="1"/>
</dbReference>
<evidence type="ECO:0000256" key="11">
    <source>
        <dbReference type="SAM" id="SignalP"/>
    </source>
</evidence>
<dbReference type="SUPFAM" id="SSF49464">
    <property type="entry name" value="Carboxypeptidase regulatory domain-like"/>
    <property type="match status" value="1"/>
</dbReference>
<dbReference type="EMBL" id="CP002339">
    <property type="protein sequence ID" value="AEF05592.1"/>
    <property type="molecule type" value="Genomic_DNA"/>
</dbReference>
<evidence type="ECO:0000256" key="10">
    <source>
        <dbReference type="SAM" id="MobiDB-lite"/>
    </source>
</evidence>
<keyword evidence="11" id="KW-0732">Signal</keyword>
<dbReference type="InterPro" id="IPR000531">
    <property type="entry name" value="Beta-barrel_TonB"/>
</dbReference>
<evidence type="ECO:0000256" key="1">
    <source>
        <dbReference type="ARBA" id="ARBA00004571"/>
    </source>
</evidence>
<feature type="chain" id="PRO_5003335929" evidence="11">
    <location>
        <begin position="22"/>
        <end position="827"/>
    </location>
</feature>
<dbReference type="PROSITE" id="PS52016">
    <property type="entry name" value="TONB_DEPENDENT_REC_3"/>
    <property type="match status" value="1"/>
</dbReference>
<dbReference type="Pfam" id="PF07715">
    <property type="entry name" value="Plug"/>
    <property type="match status" value="1"/>
</dbReference>
<accession>F5Z6S9</accession>
<evidence type="ECO:0000313" key="14">
    <source>
        <dbReference type="EMBL" id="AEF05592.1"/>
    </source>
</evidence>
<dbReference type="InterPro" id="IPR012910">
    <property type="entry name" value="Plug_dom"/>
</dbReference>
<evidence type="ECO:0000256" key="8">
    <source>
        <dbReference type="PROSITE-ProRule" id="PRU01360"/>
    </source>
</evidence>